<dbReference type="EMBL" id="FOGT01000001">
    <property type="protein sequence ID" value="SER41051.1"/>
    <property type="molecule type" value="Genomic_DNA"/>
</dbReference>
<dbReference type="RefSeq" id="WP_093047023.1">
    <property type="nucleotide sequence ID" value="NZ_FOGT01000001.1"/>
</dbReference>
<proteinExistence type="predicted"/>
<gene>
    <name evidence="3" type="ORF">SAMN05518684_10167</name>
</gene>
<accession>A0A1H9NYV6</accession>
<reference evidence="4" key="1">
    <citation type="submission" date="2016-10" db="EMBL/GenBank/DDBJ databases">
        <authorList>
            <person name="Varghese N."/>
            <person name="Submissions S."/>
        </authorList>
    </citation>
    <scope>NUCLEOTIDE SEQUENCE [LARGE SCALE GENOMIC DNA]</scope>
    <source>
        <strain evidence="4">S9</strain>
    </source>
</reference>
<organism evidence="3 4">
    <name type="scientific">Salipaludibacillus aurantiacus</name>
    <dbReference type="NCBI Taxonomy" id="1601833"/>
    <lineage>
        <taxon>Bacteria</taxon>
        <taxon>Bacillati</taxon>
        <taxon>Bacillota</taxon>
        <taxon>Bacilli</taxon>
        <taxon>Bacillales</taxon>
        <taxon>Bacillaceae</taxon>
    </lineage>
</organism>
<evidence type="ECO:0000259" key="2">
    <source>
        <dbReference type="Pfam" id="PF14344"/>
    </source>
</evidence>
<name>A0A1H9NYV6_9BACI</name>
<feature type="domain" description="DUF4397" evidence="2">
    <location>
        <begin position="34"/>
        <end position="151"/>
    </location>
</feature>
<feature type="signal peptide" evidence="1">
    <location>
        <begin position="1"/>
        <end position="21"/>
    </location>
</feature>
<evidence type="ECO:0000313" key="4">
    <source>
        <dbReference type="Proteomes" id="UP000198571"/>
    </source>
</evidence>
<sequence>MKKHFLIVFSLLAFLTMFLPAAISTEAAETADGAKVRVLHASPDAPAVDVYVNKDRILSGIKFKEISEYLPLEEGSYDIKIYAAGDKPKKAEAVLEENITVMGGEAYTVAASGKLEDLALAVYKDDLTATEDEAKLRVIHLSPDAPKVDVYSLDTLLVSGLGFPEASEYDTLPAGEYSLDIRPAGQEEAVFNIPNVELKQGENYTAIAVGLLKGDPAFDVLLVKDK</sequence>
<feature type="chain" id="PRO_5038578375" description="DUF4397 domain-containing protein" evidence="1">
    <location>
        <begin position="22"/>
        <end position="226"/>
    </location>
</feature>
<dbReference type="AlphaFoldDB" id="A0A1H9NYV6"/>
<dbReference type="OrthoDB" id="9783299at2"/>
<keyword evidence="1" id="KW-0732">Signal</keyword>
<keyword evidence="4" id="KW-1185">Reference proteome</keyword>
<evidence type="ECO:0000256" key="1">
    <source>
        <dbReference type="SAM" id="SignalP"/>
    </source>
</evidence>
<dbReference type="Pfam" id="PF14344">
    <property type="entry name" value="DUF4397"/>
    <property type="match status" value="1"/>
</dbReference>
<evidence type="ECO:0000313" key="3">
    <source>
        <dbReference type="EMBL" id="SER41051.1"/>
    </source>
</evidence>
<dbReference type="STRING" id="1601833.SAMN05518684_10167"/>
<protein>
    <recommendedName>
        <fullName evidence="2">DUF4397 domain-containing protein</fullName>
    </recommendedName>
</protein>
<dbReference type="Proteomes" id="UP000198571">
    <property type="component" value="Unassembled WGS sequence"/>
</dbReference>
<dbReference type="InterPro" id="IPR025510">
    <property type="entry name" value="DUF4397"/>
</dbReference>